<evidence type="ECO:0000313" key="1">
    <source>
        <dbReference type="EMBL" id="RHZ83068.1"/>
    </source>
</evidence>
<protein>
    <recommendedName>
        <fullName evidence="3">Transposase</fullName>
    </recommendedName>
</protein>
<dbReference type="OrthoDB" id="2420146at2759"/>
<evidence type="ECO:0008006" key="3">
    <source>
        <dbReference type="Google" id="ProtNLM"/>
    </source>
</evidence>
<proteinExistence type="predicted"/>
<dbReference type="Proteomes" id="UP000266861">
    <property type="component" value="Unassembled WGS sequence"/>
</dbReference>
<name>A0A397J8H3_9GLOM</name>
<keyword evidence="2" id="KW-1185">Reference proteome</keyword>
<dbReference type="EMBL" id="PQFF01000092">
    <property type="protein sequence ID" value="RHZ83068.1"/>
    <property type="molecule type" value="Genomic_DNA"/>
</dbReference>
<comment type="caution">
    <text evidence="1">The sequence shown here is derived from an EMBL/GenBank/DDBJ whole genome shotgun (WGS) entry which is preliminary data.</text>
</comment>
<accession>A0A397J8H3</accession>
<organism evidence="1 2">
    <name type="scientific">Diversispora epigaea</name>
    <dbReference type="NCBI Taxonomy" id="1348612"/>
    <lineage>
        <taxon>Eukaryota</taxon>
        <taxon>Fungi</taxon>
        <taxon>Fungi incertae sedis</taxon>
        <taxon>Mucoromycota</taxon>
        <taxon>Glomeromycotina</taxon>
        <taxon>Glomeromycetes</taxon>
        <taxon>Diversisporales</taxon>
        <taxon>Diversisporaceae</taxon>
        <taxon>Diversispora</taxon>
    </lineage>
</organism>
<gene>
    <name evidence="1" type="ORF">Glove_99g182</name>
</gene>
<sequence length="110" mass="12440">MNIKTHGSSFRMKYKSKKDRSPTISILARDWNRNGGVNAFLKTIITSQKVPLVNNTVNITMNRLGHFYICVPVPLDIIDNQEDVKGKVISLDPGVRTFMTCYDPEGQIVE</sequence>
<evidence type="ECO:0000313" key="2">
    <source>
        <dbReference type="Proteomes" id="UP000266861"/>
    </source>
</evidence>
<dbReference type="AlphaFoldDB" id="A0A397J8H3"/>
<reference evidence="1 2" key="1">
    <citation type="submission" date="2018-08" db="EMBL/GenBank/DDBJ databases">
        <title>Genome and evolution of the arbuscular mycorrhizal fungus Diversispora epigaea (formerly Glomus versiforme) and its bacterial endosymbionts.</title>
        <authorList>
            <person name="Sun X."/>
            <person name="Fei Z."/>
            <person name="Harrison M."/>
        </authorList>
    </citation>
    <scope>NUCLEOTIDE SEQUENCE [LARGE SCALE GENOMIC DNA]</scope>
    <source>
        <strain evidence="1 2">IT104</strain>
    </source>
</reference>